<reference evidence="12 13" key="1">
    <citation type="journal article" date="2024" name="bioRxiv">
        <title>A reference genome for Trichogramma kaykai: A tiny desert-dwelling parasitoid wasp with competing sex-ratio distorters.</title>
        <authorList>
            <person name="Culotta J."/>
            <person name="Lindsey A.R."/>
        </authorList>
    </citation>
    <scope>NUCLEOTIDE SEQUENCE [LARGE SCALE GENOMIC DNA]</scope>
    <source>
        <strain evidence="12 13">KSX58</strain>
    </source>
</reference>
<dbReference type="InterPro" id="IPR008974">
    <property type="entry name" value="TRAF-like"/>
</dbReference>
<feature type="region of interest" description="Disordered" evidence="8">
    <location>
        <begin position="842"/>
        <end position="873"/>
    </location>
</feature>
<keyword evidence="2" id="KW-0963">Cytoplasm</keyword>
<dbReference type="Gene3D" id="3.30.40.10">
    <property type="entry name" value="Zinc/RING finger domain, C3HC4 (zinc finger)"/>
    <property type="match status" value="1"/>
</dbReference>
<dbReference type="SUPFAM" id="SSF49599">
    <property type="entry name" value="TRAF domain-like"/>
    <property type="match status" value="1"/>
</dbReference>
<dbReference type="CDD" id="cd19779">
    <property type="entry name" value="Bbox2_TRIM37_C-VIII"/>
    <property type="match status" value="1"/>
</dbReference>
<evidence type="ECO:0000259" key="9">
    <source>
        <dbReference type="PROSITE" id="PS50089"/>
    </source>
</evidence>
<dbReference type="InterPro" id="IPR002083">
    <property type="entry name" value="MATH/TRAF_dom"/>
</dbReference>
<evidence type="ECO:0008006" key="14">
    <source>
        <dbReference type="Google" id="ProtNLM"/>
    </source>
</evidence>
<dbReference type="InterPro" id="IPR000315">
    <property type="entry name" value="Znf_B-box"/>
</dbReference>
<feature type="compositionally biased region" description="Polar residues" evidence="8">
    <location>
        <begin position="856"/>
        <end position="867"/>
    </location>
</feature>
<feature type="domain" description="RING-type" evidence="9">
    <location>
        <begin position="46"/>
        <end position="86"/>
    </location>
</feature>
<dbReference type="SMART" id="SM00061">
    <property type="entry name" value="MATH"/>
    <property type="match status" value="1"/>
</dbReference>
<dbReference type="PROSITE" id="PS50089">
    <property type="entry name" value="ZF_RING_2"/>
    <property type="match status" value="1"/>
</dbReference>
<dbReference type="SMART" id="SM00336">
    <property type="entry name" value="BBOX"/>
    <property type="match status" value="1"/>
</dbReference>
<evidence type="ECO:0000313" key="12">
    <source>
        <dbReference type="EMBL" id="KAL3394659.1"/>
    </source>
</evidence>
<name>A0ABD2WP48_9HYME</name>
<dbReference type="InterPro" id="IPR001841">
    <property type="entry name" value="Znf_RING"/>
</dbReference>
<keyword evidence="3" id="KW-0479">Metal-binding</keyword>
<evidence type="ECO:0000256" key="1">
    <source>
        <dbReference type="ARBA" id="ARBA00004496"/>
    </source>
</evidence>
<dbReference type="SUPFAM" id="SSF57850">
    <property type="entry name" value="RING/U-box"/>
    <property type="match status" value="1"/>
</dbReference>
<protein>
    <recommendedName>
        <fullName evidence="14">RING-type domain-containing protein</fullName>
    </recommendedName>
</protein>
<feature type="compositionally biased region" description="Basic and acidic residues" evidence="8">
    <location>
        <begin position="741"/>
        <end position="754"/>
    </location>
</feature>
<evidence type="ECO:0000256" key="4">
    <source>
        <dbReference type="ARBA" id="ARBA00022771"/>
    </source>
</evidence>
<evidence type="ECO:0000256" key="2">
    <source>
        <dbReference type="ARBA" id="ARBA00022490"/>
    </source>
</evidence>
<dbReference type="SUPFAM" id="SSF57845">
    <property type="entry name" value="B-box zinc-binding domain"/>
    <property type="match status" value="1"/>
</dbReference>
<feature type="compositionally biased region" description="Low complexity" evidence="8">
    <location>
        <begin position="802"/>
        <end position="817"/>
    </location>
</feature>
<feature type="domain" description="MATH" evidence="11">
    <location>
        <begin position="309"/>
        <end position="436"/>
    </location>
</feature>
<feature type="compositionally biased region" description="Polar residues" evidence="8">
    <location>
        <begin position="765"/>
        <end position="774"/>
    </location>
</feature>
<dbReference type="PROSITE" id="PS50144">
    <property type="entry name" value="MATH"/>
    <property type="match status" value="1"/>
</dbReference>
<evidence type="ECO:0000256" key="6">
    <source>
        <dbReference type="PROSITE-ProRule" id="PRU00024"/>
    </source>
</evidence>
<feature type="region of interest" description="Disordered" evidence="8">
    <location>
        <begin position="737"/>
        <end position="824"/>
    </location>
</feature>
<keyword evidence="4 6" id="KW-0863">Zinc-finger</keyword>
<feature type="domain" description="B box-type" evidence="10">
    <location>
        <begin position="123"/>
        <end position="165"/>
    </location>
</feature>
<dbReference type="EMBL" id="JBJJXI010000089">
    <property type="protein sequence ID" value="KAL3394659.1"/>
    <property type="molecule type" value="Genomic_DNA"/>
</dbReference>
<keyword evidence="7" id="KW-0175">Coiled coil</keyword>
<dbReference type="GO" id="GO:0005737">
    <property type="term" value="C:cytoplasm"/>
    <property type="evidence" value="ECO:0007669"/>
    <property type="project" value="UniProtKB-SubCell"/>
</dbReference>
<organism evidence="12 13">
    <name type="scientific">Trichogramma kaykai</name>
    <dbReference type="NCBI Taxonomy" id="54128"/>
    <lineage>
        <taxon>Eukaryota</taxon>
        <taxon>Metazoa</taxon>
        <taxon>Ecdysozoa</taxon>
        <taxon>Arthropoda</taxon>
        <taxon>Hexapoda</taxon>
        <taxon>Insecta</taxon>
        <taxon>Pterygota</taxon>
        <taxon>Neoptera</taxon>
        <taxon>Endopterygota</taxon>
        <taxon>Hymenoptera</taxon>
        <taxon>Apocrita</taxon>
        <taxon>Proctotrupomorpha</taxon>
        <taxon>Chalcidoidea</taxon>
        <taxon>Trichogrammatidae</taxon>
        <taxon>Trichogramma</taxon>
    </lineage>
</organism>
<evidence type="ECO:0000313" key="13">
    <source>
        <dbReference type="Proteomes" id="UP001627154"/>
    </source>
</evidence>
<dbReference type="CDD" id="cd16619">
    <property type="entry name" value="mRING-HC-C4C4_TRIM37_C-VIII"/>
    <property type="match status" value="1"/>
</dbReference>
<evidence type="ECO:0000256" key="7">
    <source>
        <dbReference type="SAM" id="Coils"/>
    </source>
</evidence>
<evidence type="ECO:0000259" key="10">
    <source>
        <dbReference type="PROSITE" id="PS50119"/>
    </source>
</evidence>
<dbReference type="Pfam" id="PF00643">
    <property type="entry name" value="zf-B_box"/>
    <property type="match status" value="1"/>
</dbReference>
<dbReference type="CDD" id="cd03773">
    <property type="entry name" value="MATH_TRIM37"/>
    <property type="match status" value="1"/>
</dbReference>
<gene>
    <name evidence="12" type="ORF">TKK_011123</name>
</gene>
<dbReference type="PROSITE" id="PS50119">
    <property type="entry name" value="ZF_BBOX"/>
    <property type="match status" value="1"/>
</dbReference>
<feature type="coiled-coil region" evidence="7">
    <location>
        <begin position="180"/>
        <end position="214"/>
    </location>
</feature>
<evidence type="ECO:0000256" key="5">
    <source>
        <dbReference type="ARBA" id="ARBA00022833"/>
    </source>
</evidence>
<dbReference type="Gene3D" id="2.60.210.10">
    <property type="entry name" value="Apoptosis, Tumor Necrosis Factor Receptor Associated Protein 2, Chain A"/>
    <property type="match status" value="1"/>
</dbReference>
<dbReference type="GO" id="GO:0008270">
    <property type="term" value="F:zinc ion binding"/>
    <property type="evidence" value="ECO:0007669"/>
    <property type="project" value="UniProtKB-KW"/>
</dbReference>
<evidence type="ECO:0000256" key="3">
    <source>
        <dbReference type="ARBA" id="ARBA00022723"/>
    </source>
</evidence>
<comment type="subcellular location">
    <subcellularLocation>
        <location evidence="1">Cytoplasm</location>
    </subcellularLocation>
</comment>
<feature type="compositionally biased region" description="Polar residues" evidence="8">
    <location>
        <begin position="929"/>
        <end position="946"/>
    </location>
</feature>
<dbReference type="InterPro" id="IPR053003">
    <property type="entry name" value="TRIM_RBCC_E3_ubiq-ligases"/>
</dbReference>
<dbReference type="InterPro" id="IPR013083">
    <property type="entry name" value="Znf_RING/FYVE/PHD"/>
</dbReference>
<dbReference type="Pfam" id="PF22486">
    <property type="entry name" value="MATH_2"/>
    <property type="match status" value="1"/>
</dbReference>
<dbReference type="Proteomes" id="UP001627154">
    <property type="component" value="Unassembled WGS sequence"/>
</dbReference>
<feature type="region of interest" description="Disordered" evidence="8">
    <location>
        <begin position="927"/>
        <end position="946"/>
    </location>
</feature>
<evidence type="ECO:0000256" key="8">
    <source>
        <dbReference type="SAM" id="MobiDB-lite"/>
    </source>
</evidence>
<sequence length="946" mass="108290">MRNPFVIVDTIYEHSKQVAMSKRESVTIAKNADDSSVETLTEVFRCFICMEKLRDAHLCPHCSKLCCYICIRRWITEQRPQCPHCRSPLHLNDLVNCRWVEEVTQQLDTLQFIGNSNSKFKDSKKDQCLTHHEKLSVYCLTCMTSMCHQCALWGCKHSGHTFKPLDDIHERHLSQIKAGIALLKRRSLELNMQIQEVERNVKSIRTAKDEKVREIRNAVELIIARLDSQLKAKLSTLTGQKNVLSHETEELEALLKNIDQQLNSSTKSELISQSAEIIHIINQSHQKPMISFVTATVPSDFPSEIVPEFDNGTFIIRNFSKLQMKADPVYSSPLHVNGLCWRLKVYPDGNGAVRGNFLSVFLELSAGLPETSKYEYRVEMVYQGSPESNKNIIREFASEFDVGECWGYNRFFKLDSLGSEGYLNTEQDTLILKFQVRPPNFYQKCRDQQWYINQLLTMQNQYKTQIDDLKQKLSTELIQKSIRSHRNSSLESSNSSTASVFDQPKQLNESAIGEHSMCPLKFTYTNLPRTIPETKINDELKMNNEVTNNFGSFTLEEFVDYKIKKSDINNGNITESLNNQCIKSINSSNQASNLEHDAPSSCSSSDCDEISEEENATANINVNSLHNNSADEKDIENEAMSGENDIESSRMPWLQSEHNFNVKENFRMPENENRARNLDELEDEFHHVMQMQGRTTLQSRRSHELLNPQYPILRYSDCDSTESLDMQYTNAMPFNWSLSPQDHEDSHSSNDRHSISNKSIEETEFQPSTRSTSIKSDKNDVDQELNSIQIPDLRVPTLTLDNKSNQRNNSSNLSSHNCDTRNSLKKSESLDELLRSMQLLPDNANSYDLPDERSNPYFNKQSTSNAENLGRLSEFDDNSSTIHEENIETTSDSNLTMNCNQSSNNYAWILSSLTQNTGENFIDFELPGSSDNNTCSSTEITPNRKN</sequence>
<dbReference type="InterPro" id="IPR037299">
    <property type="entry name" value="TRIM37_MATH"/>
</dbReference>
<proteinExistence type="predicted"/>
<dbReference type="AlphaFoldDB" id="A0ABD2WP48"/>
<comment type="caution">
    <text evidence="12">The sequence shown here is derived from an EMBL/GenBank/DDBJ whole genome shotgun (WGS) entry which is preliminary data.</text>
</comment>
<accession>A0ABD2WP48</accession>
<evidence type="ECO:0000259" key="11">
    <source>
        <dbReference type="PROSITE" id="PS50144"/>
    </source>
</evidence>
<keyword evidence="5" id="KW-0862">Zinc</keyword>
<keyword evidence="13" id="KW-1185">Reference proteome</keyword>
<dbReference type="PANTHER" id="PTHR36754">
    <property type="entry name" value="E3 UBIQUITIN-PROTEIN LIGASE TRIM37"/>
    <property type="match status" value="1"/>
</dbReference>
<dbReference type="PANTHER" id="PTHR36754:SF2">
    <property type="entry name" value="E3 UBIQUITIN-PROTEIN LIGASE TRIM37"/>
    <property type="match status" value="1"/>
</dbReference>
<dbReference type="Gene3D" id="3.30.160.60">
    <property type="entry name" value="Classic Zinc Finger"/>
    <property type="match status" value="1"/>
</dbReference>